<dbReference type="AlphaFoldDB" id="A0A6J7QG32"/>
<organism evidence="8">
    <name type="scientific">freshwater metagenome</name>
    <dbReference type="NCBI Taxonomy" id="449393"/>
    <lineage>
        <taxon>unclassified sequences</taxon>
        <taxon>metagenomes</taxon>
        <taxon>ecological metagenomes</taxon>
    </lineage>
</organism>
<name>A0A6J7QG32_9ZZZZ</name>
<evidence type="ECO:0000256" key="5">
    <source>
        <dbReference type="ARBA" id="ARBA00023316"/>
    </source>
</evidence>
<reference evidence="8" key="1">
    <citation type="submission" date="2020-05" db="EMBL/GenBank/DDBJ databases">
        <authorList>
            <person name="Chiriac C."/>
            <person name="Salcher M."/>
            <person name="Ghai R."/>
            <person name="Kavagutti S V."/>
        </authorList>
    </citation>
    <scope>NUCLEOTIDE SEQUENCE</scope>
</reference>
<dbReference type="InterPro" id="IPR036366">
    <property type="entry name" value="PGBDSf"/>
</dbReference>
<protein>
    <submittedName>
        <fullName evidence="8">Unannotated protein</fullName>
    </submittedName>
</protein>
<evidence type="ECO:0000259" key="6">
    <source>
        <dbReference type="Pfam" id="PF01471"/>
    </source>
</evidence>
<dbReference type="InterPro" id="IPR005490">
    <property type="entry name" value="LD_TPept_cat_dom"/>
</dbReference>
<evidence type="ECO:0000256" key="3">
    <source>
        <dbReference type="ARBA" id="ARBA00022960"/>
    </source>
</evidence>
<evidence type="ECO:0000256" key="2">
    <source>
        <dbReference type="ARBA" id="ARBA00022679"/>
    </source>
</evidence>
<dbReference type="Pfam" id="PF03734">
    <property type="entry name" value="YkuD"/>
    <property type="match status" value="1"/>
</dbReference>
<evidence type="ECO:0000256" key="1">
    <source>
        <dbReference type="ARBA" id="ARBA00004752"/>
    </source>
</evidence>
<dbReference type="GO" id="GO:0071555">
    <property type="term" value="P:cell wall organization"/>
    <property type="evidence" value="ECO:0007669"/>
    <property type="project" value="UniProtKB-KW"/>
</dbReference>
<dbReference type="SUPFAM" id="SSF141523">
    <property type="entry name" value="L,D-transpeptidase catalytic domain-like"/>
    <property type="match status" value="1"/>
</dbReference>
<evidence type="ECO:0000259" key="7">
    <source>
        <dbReference type="Pfam" id="PF03734"/>
    </source>
</evidence>
<feature type="domain" description="L,D-TPase catalytic" evidence="7">
    <location>
        <begin position="189"/>
        <end position="310"/>
    </location>
</feature>
<evidence type="ECO:0000313" key="8">
    <source>
        <dbReference type="EMBL" id="CAB5013322.1"/>
    </source>
</evidence>
<dbReference type="Gene3D" id="2.40.440.10">
    <property type="entry name" value="L,D-transpeptidase catalytic domain-like"/>
    <property type="match status" value="1"/>
</dbReference>
<dbReference type="InterPro" id="IPR036365">
    <property type="entry name" value="PGBD-like_sf"/>
</dbReference>
<dbReference type="GO" id="GO:0016740">
    <property type="term" value="F:transferase activity"/>
    <property type="evidence" value="ECO:0007669"/>
    <property type="project" value="UniProtKB-KW"/>
</dbReference>
<keyword evidence="2" id="KW-0808">Transferase</keyword>
<keyword evidence="3" id="KW-0133">Cell shape</keyword>
<dbReference type="UniPathway" id="UPA00219"/>
<dbReference type="EMBL" id="CAFBQU010000028">
    <property type="protein sequence ID" value="CAB5066197.1"/>
    <property type="molecule type" value="Genomic_DNA"/>
</dbReference>
<feature type="domain" description="Peptidoglycan binding-like" evidence="6">
    <location>
        <begin position="83"/>
        <end position="138"/>
    </location>
</feature>
<proteinExistence type="predicted"/>
<dbReference type="Gene3D" id="1.10.101.10">
    <property type="entry name" value="PGBD-like superfamily/PGBD"/>
    <property type="match status" value="1"/>
</dbReference>
<gene>
    <name evidence="8" type="ORF">UFOPK4098_00423</name>
    <name evidence="9" type="ORF">UFOPK4347_01120</name>
</gene>
<comment type="pathway">
    <text evidence="1">Cell wall biogenesis; peptidoglycan biosynthesis.</text>
</comment>
<dbReference type="InterPro" id="IPR038063">
    <property type="entry name" value="Transpep_catalytic_dom"/>
</dbReference>
<sequence>MNSHANRKQLLLLAVIVVSGVFYVGVGAVRNDNTSAPTTSVVATSTTVLDSSTTVALADLIGDDPASAEPCTIPMKALRPGTTGKDVVCLQQALVKNNYLEKVTGTYDVATQVAVTALQTKKELFIDGIAGRETALALGIWPDENLLVVRTPVPAKGAKDSLGFLLSSVASTGASAPVLPANSGSGRRLVYERAGQRVWAVDKNENIIRSWLVSGSRYNNETRGTHQVYSRSEITTAWNGKAFLKKMVRWLKTAIGAIGFHQIPVHRSDNTVYQTEAELGTRLSGGCQRQAKLDAEFLWSFAKIGTPVVVL</sequence>
<dbReference type="EMBL" id="CAFBPN010000012">
    <property type="protein sequence ID" value="CAB5013322.1"/>
    <property type="molecule type" value="Genomic_DNA"/>
</dbReference>
<keyword evidence="5" id="KW-0961">Cell wall biogenesis/degradation</keyword>
<dbReference type="GO" id="GO:0008360">
    <property type="term" value="P:regulation of cell shape"/>
    <property type="evidence" value="ECO:0007669"/>
    <property type="project" value="UniProtKB-KW"/>
</dbReference>
<dbReference type="CDD" id="cd16913">
    <property type="entry name" value="YkuD_like"/>
    <property type="match status" value="1"/>
</dbReference>
<dbReference type="Pfam" id="PF01471">
    <property type="entry name" value="PG_binding_1"/>
    <property type="match status" value="1"/>
</dbReference>
<dbReference type="SUPFAM" id="SSF47090">
    <property type="entry name" value="PGBD-like"/>
    <property type="match status" value="1"/>
</dbReference>
<accession>A0A6J7QG32</accession>
<dbReference type="InterPro" id="IPR002477">
    <property type="entry name" value="Peptidoglycan-bd-like"/>
</dbReference>
<keyword evidence="4" id="KW-0573">Peptidoglycan synthesis</keyword>
<dbReference type="GO" id="GO:0009252">
    <property type="term" value="P:peptidoglycan biosynthetic process"/>
    <property type="evidence" value="ECO:0007669"/>
    <property type="project" value="UniProtKB-UniPathway"/>
</dbReference>
<evidence type="ECO:0000256" key="4">
    <source>
        <dbReference type="ARBA" id="ARBA00022984"/>
    </source>
</evidence>
<evidence type="ECO:0000313" key="9">
    <source>
        <dbReference type="EMBL" id="CAB5066197.1"/>
    </source>
</evidence>